<sequence>MGRRPGMPKLTSQNRASASCQEPFPLQMMGVTRRQRRCPESTPGWCSKTPFLAPPCGKHQNNTALEAIQSSLLRNLILRSWVVHL</sequence>
<organism evidence="2 3">
    <name type="scientific">Araneus ventricosus</name>
    <name type="common">Orbweaver spider</name>
    <name type="synonym">Epeira ventricosa</name>
    <dbReference type="NCBI Taxonomy" id="182803"/>
    <lineage>
        <taxon>Eukaryota</taxon>
        <taxon>Metazoa</taxon>
        <taxon>Ecdysozoa</taxon>
        <taxon>Arthropoda</taxon>
        <taxon>Chelicerata</taxon>
        <taxon>Arachnida</taxon>
        <taxon>Araneae</taxon>
        <taxon>Araneomorphae</taxon>
        <taxon>Entelegynae</taxon>
        <taxon>Araneoidea</taxon>
        <taxon>Araneidae</taxon>
        <taxon>Araneus</taxon>
    </lineage>
</organism>
<proteinExistence type="predicted"/>
<accession>A0A4Y2FTT3</accession>
<feature type="region of interest" description="Disordered" evidence="1">
    <location>
        <begin position="1"/>
        <end position="22"/>
    </location>
</feature>
<dbReference type="OrthoDB" id="10493676at2759"/>
<dbReference type="Proteomes" id="UP000499080">
    <property type="component" value="Unassembled WGS sequence"/>
</dbReference>
<name>A0A4Y2FTT3_ARAVE</name>
<protein>
    <submittedName>
        <fullName evidence="2">Uncharacterized protein</fullName>
    </submittedName>
</protein>
<evidence type="ECO:0000313" key="2">
    <source>
        <dbReference type="EMBL" id="GBM43769.1"/>
    </source>
</evidence>
<evidence type="ECO:0000256" key="1">
    <source>
        <dbReference type="SAM" id="MobiDB-lite"/>
    </source>
</evidence>
<keyword evidence="3" id="KW-1185">Reference proteome</keyword>
<evidence type="ECO:0000313" key="3">
    <source>
        <dbReference type="Proteomes" id="UP000499080"/>
    </source>
</evidence>
<dbReference type="EMBL" id="BGPR01001041">
    <property type="protein sequence ID" value="GBM43769.1"/>
    <property type="molecule type" value="Genomic_DNA"/>
</dbReference>
<dbReference type="AlphaFoldDB" id="A0A4Y2FTT3"/>
<comment type="caution">
    <text evidence="2">The sequence shown here is derived from an EMBL/GenBank/DDBJ whole genome shotgun (WGS) entry which is preliminary data.</text>
</comment>
<feature type="compositionally biased region" description="Polar residues" evidence="1">
    <location>
        <begin position="10"/>
        <end position="20"/>
    </location>
</feature>
<gene>
    <name evidence="2" type="ORF">AVEN_109623_1</name>
</gene>
<reference evidence="2 3" key="1">
    <citation type="journal article" date="2019" name="Sci. Rep.">
        <title>Orb-weaving spider Araneus ventricosus genome elucidates the spidroin gene catalogue.</title>
        <authorList>
            <person name="Kono N."/>
            <person name="Nakamura H."/>
            <person name="Ohtoshi R."/>
            <person name="Moran D.A.P."/>
            <person name="Shinohara A."/>
            <person name="Yoshida Y."/>
            <person name="Fujiwara M."/>
            <person name="Mori M."/>
            <person name="Tomita M."/>
            <person name="Arakawa K."/>
        </authorList>
    </citation>
    <scope>NUCLEOTIDE SEQUENCE [LARGE SCALE GENOMIC DNA]</scope>
</reference>